<accession>A0A4Y2E515</accession>
<dbReference type="Proteomes" id="UP000499080">
    <property type="component" value="Unassembled WGS sequence"/>
</dbReference>
<reference evidence="1 2" key="1">
    <citation type="journal article" date="2019" name="Sci. Rep.">
        <title>Orb-weaving spider Araneus ventricosus genome elucidates the spidroin gene catalogue.</title>
        <authorList>
            <person name="Kono N."/>
            <person name="Nakamura H."/>
            <person name="Ohtoshi R."/>
            <person name="Moran D.A.P."/>
            <person name="Shinohara A."/>
            <person name="Yoshida Y."/>
            <person name="Fujiwara M."/>
            <person name="Mori M."/>
            <person name="Tomita M."/>
            <person name="Arakawa K."/>
        </authorList>
    </citation>
    <scope>NUCLEOTIDE SEQUENCE [LARGE SCALE GENOMIC DNA]</scope>
</reference>
<organism evidence="1 2">
    <name type="scientific">Araneus ventricosus</name>
    <name type="common">Orbweaver spider</name>
    <name type="synonym">Epeira ventricosa</name>
    <dbReference type="NCBI Taxonomy" id="182803"/>
    <lineage>
        <taxon>Eukaryota</taxon>
        <taxon>Metazoa</taxon>
        <taxon>Ecdysozoa</taxon>
        <taxon>Arthropoda</taxon>
        <taxon>Chelicerata</taxon>
        <taxon>Arachnida</taxon>
        <taxon>Araneae</taxon>
        <taxon>Araneomorphae</taxon>
        <taxon>Entelegynae</taxon>
        <taxon>Araneoidea</taxon>
        <taxon>Araneidae</taxon>
        <taxon>Araneus</taxon>
    </lineage>
</organism>
<evidence type="ECO:0000313" key="2">
    <source>
        <dbReference type="Proteomes" id="UP000499080"/>
    </source>
</evidence>
<protein>
    <submittedName>
        <fullName evidence="1">Uncharacterized protein</fullName>
    </submittedName>
</protein>
<comment type="caution">
    <text evidence="1">The sequence shown here is derived from an EMBL/GenBank/DDBJ whole genome shotgun (WGS) entry which is preliminary data.</text>
</comment>
<gene>
    <name evidence="1" type="ORF">AVEN_198203_1</name>
</gene>
<dbReference type="EMBL" id="BGPR01000507">
    <property type="protein sequence ID" value="GBM23971.1"/>
    <property type="molecule type" value="Genomic_DNA"/>
</dbReference>
<sequence length="106" mass="11696">MRANPNYSSESMIVSSVDDVRKVSHLTPTLKRKEIGGLGVEIHSLFPSASTLVKAGQKHEGNLRFKRCYWSDLDGLRPLLATMGILSLSSGSWPGQKWLITQGSLR</sequence>
<keyword evidence="2" id="KW-1185">Reference proteome</keyword>
<evidence type="ECO:0000313" key="1">
    <source>
        <dbReference type="EMBL" id="GBM23971.1"/>
    </source>
</evidence>
<proteinExistence type="predicted"/>
<name>A0A4Y2E515_ARAVE</name>
<dbReference type="AlphaFoldDB" id="A0A4Y2E515"/>
<dbReference type="OrthoDB" id="10583894at2759"/>